<feature type="compositionally biased region" description="Low complexity" evidence="1">
    <location>
        <begin position="225"/>
        <end position="244"/>
    </location>
</feature>
<protein>
    <submittedName>
        <fullName evidence="2">Uncharacterized protein</fullName>
    </submittedName>
</protein>
<feature type="compositionally biased region" description="Basic and acidic residues" evidence="1">
    <location>
        <begin position="1"/>
        <end position="20"/>
    </location>
</feature>
<dbReference type="PANTHER" id="PTHR16022">
    <property type="entry name" value="WD REPEAT DOMAIN 60"/>
    <property type="match status" value="1"/>
</dbReference>
<organism evidence="2 3">
    <name type="scientific">Molorchus minor</name>
    <dbReference type="NCBI Taxonomy" id="1323400"/>
    <lineage>
        <taxon>Eukaryota</taxon>
        <taxon>Metazoa</taxon>
        <taxon>Ecdysozoa</taxon>
        <taxon>Arthropoda</taxon>
        <taxon>Hexapoda</taxon>
        <taxon>Insecta</taxon>
        <taxon>Pterygota</taxon>
        <taxon>Neoptera</taxon>
        <taxon>Endopterygota</taxon>
        <taxon>Coleoptera</taxon>
        <taxon>Polyphaga</taxon>
        <taxon>Cucujiformia</taxon>
        <taxon>Chrysomeloidea</taxon>
        <taxon>Cerambycidae</taxon>
        <taxon>Lamiinae</taxon>
        <taxon>Monochamini</taxon>
        <taxon>Molorchus</taxon>
    </lineage>
</organism>
<sequence>TKAREESTDRKETKKTEVQNKTKIKPAIASSVRDDGTNRLKAHPSTSTNDARKGSTIAKMPKRAAPLTPPSKRVSKTQYFPSKNLYSNAVKAIQPELKQKLATNSSTEVKINEVSKKKTSKKIDKYDTYRVAHAGKPRDVSPDTSYLSERPRTATLRKGSIVNDNVVGPEAPKLMPKKQVKELKPIKMPSPEPENTEEYSYEEDFESYESDFEAYSSSGSIDLNEISGEETSSVTSSSTTGKSESSPRELISAKRRINSAGTDDERKLDSGNFDMPDYRHKQILDNIKESIEKENAIQINNPASLSDEGFEEQRSLQFINFLGAKRKYEHRKSMELKRKRGEDILGMIRLDTCSFTIFDLPPVPYDDFIKSYGRSNTLQAAVQTGEDDIDEYVQTEEVLVGCKWTQFPVKFPQIDVTDPSYIQLYKESLLGIGSDEVIRDSQKPATNEYNLKKFVSAAGGLILGILKETSLESHKKIVKKFTGHSF</sequence>
<accession>A0ABQ9JXE2</accession>
<dbReference type="EMBL" id="JAPWTJ010000097">
    <property type="protein sequence ID" value="KAJ8983005.1"/>
    <property type="molecule type" value="Genomic_DNA"/>
</dbReference>
<dbReference type="InterPro" id="IPR042505">
    <property type="entry name" value="DYNC2I1"/>
</dbReference>
<evidence type="ECO:0000313" key="2">
    <source>
        <dbReference type="EMBL" id="KAJ8983005.1"/>
    </source>
</evidence>
<proteinExistence type="predicted"/>
<gene>
    <name evidence="2" type="ORF">NQ317_014301</name>
</gene>
<reference evidence="2" key="1">
    <citation type="journal article" date="2023" name="Insect Mol. Biol.">
        <title>Genome sequencing provides insights into the evolution of gene families encoding plant cell wall-degrading enzymes in longhorned beetles.</title>
        <authorList>
            <person name="Shin N.R."/>
            <person name="Okamura Y."/>
            <person name="Kirsch R."/>
            <person name="Pauchet Y."/>
        </authorList>
    </citation>
    <scope>NUCLEOTIDE SEQUENCE</scope>
    <source>
        <strain evidence="2">MMC_N1</strain>
    </source>
</reference>
<name>A0ABQ9JXE2_9CUCU</name>
<dbReference type="Proteomes" id="UP001162164">
    <property type="component" value="Unassembled WGS sequence"/>
</dbReference>
<evidence type="ECO:0000313" key="3">
    <source>
        <dbReference type="Proteomes" id="UP001162164"/>
    </source>
</evidence>
<feature type="non-terminal residue" evidence="2">
    <location>
        <position position="1"/>
    </location>
</feature>
<feature type="compositionally biased region" description="Acidic residues" evidence="1">
    <location>
        <begin position="194"/>
        <end position="212"/>
    </location>
</feature>
<dbReference type="PANTHER" id="PTHR16022:SF0">
    <property type="entry name" value="CYTOPLASMIC DYNEIN 2 INTERMEDIATE CHAIN 1"/>
    <property type="match status" value="1"/>
</dbReference>
<feature type="region of interest" description="Disordered" evidence="1">
    <location>
        <begin position="133"/>
        <end position="274"/>
    </location>
</feature>
<feature type="region of interest" description="Disordered" evidence="1">
    <location>
        <begin position="1"/>
        <end position="76"/>
    </location>
</feature>
<keyword evidence="3" id="KW-1185">Reference proteome</keyword>
<evidence type="ECO:0000256" key="1">
    <source>
        <dbReference type="SAM" id="MobiDB-lite"/>
    </source>
</evidence>
<comment type="caution">
    <text evidence="2">The sequence shown here is derived from an EMBL/GenBank/DDBJ whole genome shotgun (WGS) entry which is preliminary data.</text>
</comment>